<accession>A0A9P1C0F7</accession>
<sequence length="71" mass="7945">MDGQESITSSQVLGDGTPKTPWNAKSKGLRDILLKPPDLRTEVEIEEARSLLRLRGCKIRPSSGIIWIMVR</sequence>
<dbReference type="AlphaFoldDB" id="A0A9P1C0F7"/>
<dbReference type="Proteomes" id="UP001152797">
    <property type="component" value="Unassembled WGS sequence"/>
</dbReference>
<dbReference type="EMBL" id="CAMXCT030000751">
    <property type="protein sequence ID" value="CAL4770126.1"/>
    <property type="molecule type" value="Genomic_DNA"/>
</dbReference>
<evidence type="ECO:0000313" key="3">
    <source>
        <dbReference type="EMBL" id="CAL1136189.1"/>
    </source>
</evidence>
<reference evidence="3" key="2">
    <citation type="submission" date="2024-04" db="EMBL/GenBank/DDBJ databases">
        <authorList>
            <person name="Chen Y."/>
            <person name="Shah S."/>
            <person name="Dougan E. K."/>
            <person name="Thang M."/>
            <person name="Chan C."/>
        </authorList>
    </citation>
    <scope>NUCLEOTIDE SEQUENCE [LARGE SCALE GENOMIC DNA]</scope>
</reference>
<feature type="compositionally biased region" description="Polar residues" evidence="1">
    <location>
        <begin position="1"/>
        <end position="12"/>
    </location>
</feature>
<feature type="region of interest" description="Disordered" evidence="1">
    <location>
        <begin position="1"/>
        <end position="27"/>
    </location>
</feature>
<gene>
    <name evidence="2" type="ORF">C1SCF055_LOCUS10478</name>
</gene>
<evidence type="ECO:0000313" key="4">
    <source>
        <dbReference type="Proteomes" id="UP001152797"/>
    </source>
</evidence>
<name>A0A9P1C0F7_9DINO</name>
<organism evidence="2">
    <name type="scientific">Cladocopium goreaui</name>
    <dbReference type="NCBI Taxonomy" id="2562237"/>
    <lineage>
        <taxon>Eukaryota</taxon>
        <taxon>Sar</taxon>
        <taxon>Alveolata</taxon>
        <taxon>Dinophyceae</taxon>
        <taxon>Suessiales</taxon>
        <taxon>Symbiodiniaceae</taxon>
        <taxon>Cladocopium</taxon>
    </lineage>
</organism>
<comment type="caution">
    <text evidence="2">The sequence shown here is derived from an EMBL/GenBank/DDBJ whole genome shotgun (WGS) entry which is preliminary data.</text>
</comment>
<evidence type="ECO:0000313" key="2">
    <source>
        <dbReference type="EMBL" id="CAI3982814.1"/>
    </source>
</evidence>
<proteinExistence type="predicted"/>
<evidence type="ECO:0000256" key="1">
    <source>
        <dbReference type="SAM" id="MobiDB-lite"/>
    </source>
</evidence>
<keyword evidence="4" id="KW-1185">Reference proteome</keyword>
<reference evidence="2" key="1">
    <citation type="submission" date="2022-10" db="EMBL/GenBank/DDBJ databases">
        <authorList>
            <person name="Chen Y."/>
            <person name="Dougan E. K."/>
            <person name="Chan C."/>
            <person name="Rhodes N."/>
            <person name="Thang M."/>
        </authorList>
    </citation>
    <scope>NUCLEOTIDE SEQUENCE</scope>
</reference>
<protein>
    <submittedName>
        <fullName evidence="2">Uncharacterized protein</fullName>
    </submittedName>
</protein>
<dbReference type="EMBL" id="CAMXCT010000751">
    <property type="protein sequence ID" value="CAI3982814.1"/>
    <property type="molecule type" value="Genomic_DNA"/>
</dbReference>
<dbReference type="EMBL" id="CAMXCT020000751">
    <property type="protein sequence ID" value="CAL1136189.1"/>
    <property type="molecule type" value="Genomic_DNA"/>
</dbReference>